<dbReference type="PANTHER" id="PTHR23044">
    <property type="entry name" value="3'-5' EXONUCLEASE ERI1-RELATED"/>
    <property type="match status" value="1"/>
</dbReference>
<dbReference type="Proteomes" id="UP000228380">
    <property type="component" value="Chromosome 12"/>
</dbReference>
<keyword evidence="2" id="KW-0479">Metal-binding</keyword>
<dbReference type="InterPro" id="IPR010666">
    <property type="entry name" value="Znf_GRF"/>
</dbReference>
<dbReference type="Pfam" id="PF00929">
    <property type="entry name" value="RNase_T"/>
    <property type="match status" value="1"/>
</dbReference>
<reference evidence="10" key="1">
    <citation type="journal article" date="2019" name="Nat. Commun.">
        <title>Genome-wide association mapping of date palm fruit traits.</title>
        <authorList>
            <person name="Hazzouri K.M."/>
            <person name="Gros-Balthazard M."/>
            <person name="Flowers J.M."/>
            <person name="Copetti D."/>
            <person name="Lemansour A."/>
            <person name="Lebrun M."/>
            <person name="Masmoudi K."/>
            <person name="Ferrand S."/>
            <person name="Dhar M.I."/>
            <person name="Fresquez Z.A."/>
            <person name="Rosas U."/>
            <person name="Zhang J."/>
            <person name="Talag J."/>
            <person name="Lee S."/>
            <person name="Kudrna D."/>
            <person name="Powell R.F."/>
            <person name="Leitch I.J."/>
            <person name="Krueger R.R."/>
            <person name="Wing R.A."/>
            <person name="Amiri K.M.A."/>
            <person name="Purugganan M.D."/>
        </authorList>
    </citation>
    <scope>NUCLEOTIDE SEQUENCE [LARGE SCALE GENOMIC DNA]</scope>
    <source>
        <strain evidence="10">cv. Khalas</strain>
    </source>
</reference>
<dbReference type="PANTHER" id="PTHR23044:SF61">
    <property type="entry name" value="3'-5' EXORIBONUCLEASE 1-RELATED"/>
    <property type="match status" value="1"/>
</dbReference>
<dbReference type="InterPro" id="IPR012337">
    <property type="entry name" value="RNaseH-like_sf"/>
</dbReference>
<feature type="domain" description="GRF-type" evidence="9">
    <location>
        <begin position="394"/>
        <end position="438"/>
    </location>
</feature>
<dbReference type="FunFam" id="3.30.420.10:FF:000068">
    <property type="entry name" value="Exonuclease domain-containing protein 1"/>
    <property type="match status" value="1"/>
</dbReference>
<evidence type="ECO:0000256" key="4">
    <source>
        <dbReference type="ARBA" id="ARBA00022801"/>
    </source>
</evidence>
<keyword evidence="6" id="KW-0269">Exonuclease</keyword>
<evidence type="ECO:0000256" key="5">
    <source>
        <dbReference type="ARBA" id="ARBA00022833"/>
    </source>
</evidence>
<dbReference type="GeneID" id="103705029"/>
<reference evidence="11" key="2">
    <citation type="submission" date="2025-08" db="UniProtKB">
        <authorList>
            <consortium name="RefSeq"/>
        </authorList>
    </citation>
    <scope>IDENTIFICATION</scope>
    <source>
        <tissue evidence="11">Young leaves</tissue>
    </source>
</reference>
<dbReference type="SMART" id="SM00479">
    <property type="entry name" value="EXOIII"/>
    <property type="match status" value="1"/>
</dbReference>
<feature type="region of interest" description="Disordered" evidence="8">
    <location>
        <begin position="46"/>
        <end position="78"/>
    </location>
</feature>
<evidence type="ECO:0000313" key="11">
    <source>
        <dbReference type="RefSeq" id="XP_008786828.2"/>
    </source>
</evidence>
<accession>A0A8B7BWJ0</accession>
<feature type="compositionally biased region" description="Polar residues" evidence="8">
    <location>
        <begin position="63"/>
        <end position="78"/>
    </location>
</feature>
<dbReference type="GO" id="GO:0008270">
    <property type="term" value="F:zinc ion binding"/>
    <property type="evidence" value="ECO:0007669"/>
    <property type="project" value="UniProtKB-KW"/>
</dbReference>
<keyword evidence="1" id="KW-0540">Nuclease</keyword>
<dbReference type="KEGG" id="pda:103705029"/>
<dbReference type="Gene3D" id="3.30.420.10">
    <property type="entry name" value="Ribonuclease H-like superfamily/Ribonuclease H"/>
    <property type="match status" value="1"/>
</dbReference>
<proteinExistence type="predicted"/>
<dbReference type="GO" id="GO:0003676">
    <property type="term" value="F:nucleic acid binding"/>
    <property type="evidence" value="ECO:0007669"/>
    <property type="project" value="InterPro"/>
</dbReference>
<keyword evidence="3 7" id="KW-0863">Zinc-finger</keyword>
<dbReference type="GO" id="GO:0000175">
    <property type="term" value="F:3'-5'-RNA exonuclease activity"/>
    <property type="evidence" value="ECO:0007669"/>
    <property type="project" value="InterPro"/>
</dbReference>
<evidence type="ECO:0000256" key="7">
    <source>
        <dbReference type="PROSITE-ProRule" id="PRU01343"/>
    </source>
</evidence>
<dbReference type="AlphaFoldDB" id="A0A8B7BWJ0"/>
<gene>
    <name evidence="11" type="primary">LOC103705029</name>
</gene>
<keyword evidence="5" id="KW-0862">Zinc</keyword>
<evidence type="ECO:0000256" key="3">
    <source>
        <dbReference type="ARBA" id="ARBA00022771"/>
    </source>
</evidence>
<keyword evidence="10" id="KW-1185">Reference proteome</keyword>
<dbReference type="CDD" id="cd06133">
    <property type="entry name" value="ERI-1_3'hExo_like"/>
    <property type="match status" value="1"/>
</dbReference>
<evidence type="ECO:0000256" key="2">
    <source>
        <dbReference type="ARBA" id="ARBA00022723"/>
    </source>
</evidence>
<keyword evidence="4" id="KW-0378">Hydrolase</keyword>
<dbReference type="InterPro" id="IPR036397">
    <property type="entry name" value="RNaseH_sf"/>
</dbReference>
<dbReference type="PROSITE" id="PS51999">
    <property type="entry name" value="ZF_GRF"/>
    <property type="match status" value="1"/>
</dbReference>
<evidence type="ECO:0000259" key="9">
    <source>
        <dbReference type="PROSITE" id="PS51999"/>
    </source>
</evidence>
<dbReference type="InterPro" id="IPR051274">
    <property type="entry name" value="3-5_Exoribonuclease"/>
</dbReference>
<protein>
    <submittedName>
        <fullName evidence="11">Cell death-related nuclease 4-like isoform X1</fullName>
    </submittedName>
</protein>
<evidence type="ECO:0000313" key="10">
    <source>
        <dbReference type="Proteomes" id="UP000228380"/>
    </source>
</evidence>
<dbReference type="RefSeq" id="XP_008786828.2">
    <property type="nucleotide sequence ID" value="XM_008788606.4"/>
</dbReference>
<organism evidence="10 11">
    <name type="scientific">Phoenix dactylifera</name>
    <name type="common">Date palm</name>
    <dbReference type="NCBI Taxonomy" id="42345"/>
    <lineage>
        <taxon>Eukaryota</taxon>
        <taxon>Viridiplantae</taxon>
        <taxon>Streptophyta</taxon>
        <taxon>Embryophyta</taxon>
        <taxon>Tracheophyta</taxon>
        <taxon>Spermatophyta</taxon>
        <taxon>Magnoliopsida</taxon>
        <taxon>Liliopsida</taxon>
        <taxon>Arecaceae</taxon>
        <taxon>Coryphoideae</taxon>
        <taxon>Phoeniceae</taxon>
        <taxon>Phoenix</taxon>
    </lineage>
</organism>
<dbReference type="InterPro" id="IPR013520">
    <property type="entry name" value="Ribonucl_H"/>
</dbReference>
<dbReference type="OrthoDB" id="448399at2759"/>
<name>A0A8B7BWJ0_PHODC</name>
<sequence length="438" mass="50754">MINRENKETMQGSLEAASGSLEASSGCLRTKAFYYHLHESGNSFKRFPEPKKEMNINPGGTVESGNPSKSESSAPPNQAYSRPFYQQDLYTWPNLHPDVQKFWQSPVNTVETHFYPMNREYAFPVENRFHYLPFRMFAQGYPHEFQFQEFQYFVVIDFEATCDKEKNPHPQEIIEFPSVLVNSVTGQLEASFQTYVRPSYHQRLSDFCKELTGIQQIQVDSGVPLCEALLMHDKWLEDKGIKQKNFAVVTWSNWDCRVMLESECRFKRLRKPPYFNRWINLKVPFQEVFGGARCNLKEAVQLAGLAWEGRAHCGLDDARNTARLLTLLMRQGFKFSITNSLVWQPGDRPLTWPSPPDHPVDSGQQTQRLKELLVPAFQFHPFMDPTTGERCSYCFCGVRCSKSVVRKPGPMQGRCFFGCGRWTTTRRAFCNYFRWASP</sequence>
<dbReference type="InterPro" id="IPR047201">
    <property type="entry name" value="ERI-1_3'hExo-like"/>
</dbReference>
<evidence type="ECO:0000256" key="1">
    <source>
        <dbReference type="ARBA" id="ARBA00022722"/>
    </source>
</evidence>
<evidence type="ECO:0000256" key="8">
    <source>
        <dbReference type="SAM" id="MobiDB-lite"/>
    </source>
</evidence>
<dbReference type="SUPFAM" id="SSF53098">
    <property type="entry name" value="Ribonuclease H-like"/>
    <property type="match status" value="1"/>
</dbReference>
<evidence type="ECO:0000256" key="6">
    <source>
        <dbReference type="ARBA" id="ARBA00022839"/>
    </source>
</evidence>